<feature type="transmembrane region" description="Helical" evidence="5">
    <location>
        <begin position="108"/>
        <end position="135"/>
    </location>
</feature>
<keyword evidence="7" id="KW-1185">Reference proteome</keyword>
<evidence type="ECO:0000313" key="6">
    <source>
        <dbReference type="EMBL" id="KAH7256029.1"/>
    </source>
</evidence>
<protein>
    <submittedName>
        <fullName evidence="6">MFS transporter</fullName>
    </submittedName>
</protein>
<feature type="transmembrane region" description="Helical" evidence="5">
    <location>
        <begin position="311"/>
        <end position="331"/>
    </location>
</feature>
<feature type="transmembrane region" description="Helical" evidence="5">
    <location>
        <begin position="221"/>
        <end position="239"/>
    </location>
</feature>
<dbReference type="SUPFAM" id="SSF103473">
    <property type="entry name" value="MFS general substrate transporter"/>
    <property type="match status" value="1"/>
</dbReference>
<proteinExistence type="predicted"/>
<dbReference type="EMBL" id="JAGPXF010000002">
    <property type="protein sequence ID" value="KAH7256029.1"/>
    <property type="molecule type" value="Genomic_DNA"/>
</dbReference>
<keyword evidence="4 5" id="KW-0472">Membrane</keyword>
<feature type="transmembrane region" description="Helical" evidence="5">
    <location>
        <begin position="38"/>
        <end position="56"/>
    </location>
</feature>
<feature type="transmembrane region" description="Helical" evidence="5">
    <location>
        <begin position="76"/>
        <end position="96"/>
    </location>
</feature>
<evidence type="ECO:0000256" key="4">
    <source>
        <dbReference type="ARBA" id="ARBA00023136"/>
    </source>
</evidence>
<evidence type="ECO:0000256" key="3">
    <source>
        <dbReference type="ARBA" id="ARBA00022989"/>
    </source>
</evidence>
<dbReference type="Proteomes" id="UP000813427">
    <property type="component" value="Unassembled WGS sequence"/>
</dbReference>
<dbReference type="GO" id="GO:0016020">
    <property type="term" value="C:membrane"/>
    <property type="evidence" value="ECO:0007669"/>
    <property type="project" value="UniProtKB-SubCell"/>
</dbReference>
<evidence type="ECO:0000256" key="5">
    <source>
        <dbReference type="SAM" id="Phobius"/>
    </source>
</evidence>
<feature type="transmembrane region" description="Helical" evidence="5">
    <location>
        <begin position="351"/>
        <end position="373"/>
    </location>
</feature>
<sequence>MNGAYNNNGEGLGPNLEPQTSVAETVWVDQPLSFTQEAWMVFVICMSQFCTLAGYMEGVVLLQAMAKTFGIKHPAQLTWLVAGYSLTIGTFILFSGRSGDIFGYKRMFIGGLLWESALLFAQLVFVVIECFMIPYLPRETFSFRGWKDLAERLDLLGAVGTSGLLLFLFAWVQAPISGWSSAVVIVTLILGLMFLACFAVIESRVSLCPLPPFQSVNLDVSFILIAVACGWATSGKLLGPLKIRPAVLMAIASVAVILSQILLAAALPRQIYWAQIFPSLIIMPFDMDMSFPAATLILFDLVPKRHQGIAASLASTTVNYGIAIGVGFAIVVEYQVNNGDETAEDKFRRVQVALCTCIGLYGLSLTVSLIYLAREKGWIVAKSAGYS</sequence>
<feature type="transmembrane region" description="Helical" evidence="5">
    <location>
        <begin position="272"/>
        <end position="299"/>
    </location>
</feature>
<evidence type="ECO:0000256" key="1">
    <source>
        <dbReference type="ARBA" id="ARBA00004141"/>
    </source>
</evidence>
<evidence type="ECO:0000256" key="2">
    <source>
        <dbReference type="ARBA" id="ARBA00022692"/>
    </source>
</evidence>
<comment type="subcellular location">
    <subcellularLocation>
        <location evidence="1">Membrane</location>
        <topology evidence="1">Multi-pass membrane protein</topology>
    </subcellularLocation>
</comment>
<dbReference type="Gene3D" id="1.20.1720.10">
    <property type="entry name" value="Multidrug resistance protein D"/>
    <property type="match status" value="1"/>
</dbReference>
<dbReference type="OrthoDB" id="2428527at2759"/>
<comment type="caution">
    <text evidence="6">The sequence shown here is derived from an EMBL/GenBank/DDBJ whole genome shotgun (WGS) entry which is preliminary data.</text>
</comment>
<accession>A0A8K0S4E5</accession>
<dbReference type="PANTHER" id="PTHR42718">
    <property type="entry name" value="MAJOR FACILITATOR SUPERFAMILY MULTIDRUG TRANSPORTER MFSC"/>
    <property type="match status" value="1"/>
</dbReference>
<gene>
    <name evidence="6" type="ORF">BKA59DRAFT_450120</name>
</gene>
<name>A0A8K0S4E5_9HYPO</name>
<feature type="transmembrane region" description="Helical" evidence="5">
    <location>
        <begin position="179"/>
        <end position="201"/>
    </location>
</feature>
<organism evidence="6 7">
    <name type="scientific">Fusarium tricinctum</name>
    <dbReference type="NCBI Taxonomy" id="61284"/>
    <lineage>
        <taxon>Eukaryota</taxon>
        <taxon>Fungi</taxon>
        <taxon>Dikarya</taxon>
        <taxon>Ascomycota</taxon>
        <taxon>Pezizomycotina</taxon>
        <taxon>Sordariomycetes</taxon>
        <taxon>Hypocreomycetidae</taxon>
        <taxon>Hypocreales</taxon>
        <taxon>Nectriaceae</taxon>
        <taxon>Fusarium</taxon>
        <taxon>Fusarium tricinctum species complex</taxon>
    </lineage>
</organism>
<keyword evidence="2 5" id="KW-0812">Transmembrane</keyword>
<feature type="transmembrane region" description="Helical" evidence="5">
    <location>
        <begin position="155"/>
        <end position="172"/>
    </location>
</feature>
<dbReference type="PANTHER" id="PTHR42718:SF1">
    <property type="entry name" value="LOW AFFINITY AMMONIUM TRANSPORTER"/>
    <property type="match status" value="1"/>
</dbReference>
<evidence type="ECO:0000313" key="7">
    <source>
        <dbReference type="Proteomes" id="UP000813427"/>
    </source>
</evidence>
<feature type="transmembrane region" description="Helical" evidence="5">
    <location>
        <begin position="246"/>
        <end position="266"/>
    </location>
</feature>
<reference evidence="6" key="1">
    <citation type="journal article" date="2021" name="Nat. Commun.">
        <title>Genetic determinants of endophytism in the Arabidopsis root mycobiome.</title>
        <authorList>
            <person name="Mesny F."/>
            <person name="Miyauchi S."/>
            <person name="Thiergart T."/>
            <person name="Pickel B."/>
            <person name="Atanasova L."/>
            <person name="Karlsson M."/>
            <person name="Huettel B."/>
            <person name="Barry K.W."/>
            <person name="Haridas S."/>
            <person name="Chen C."/>
            <person name="Bauer D."/>
            <person name="Andreopoulos W."/>
            <person name="Pangilinan J."/>
            <person name="LaButti K."/>
            <person name="Riley R."/>
            <person name="Lipzen A."/>
            <person name="Clum A."/>
            <person name="Drula E."/>
            <person name="Henrissat B."/>
            <person name="Kohler A."/>
            <person name="Grigoriev I.V."/>
            <person name="Martin F.M."/>
            <person name="Hacquard S."/>
        </authorList>
    </citation>
    <scope>NUCLEOTIDE SEQUENCE</scope>
    <source>
        <strain evidence="6">MPI-SDFR-AT-0068</strain>
    </source>
</reference>
<dbReference type="InterPro" id="IPR036259">
    <property type="entry name" value="MFS_trans_sf"/>
</dbReference>
<dbReference type="AlphaFoldDB" id="A0A8K0S4E5"/>
<keyword evidence="3 5" id="KW-1133">Transmembrane helix</keyword>